<dbReference type="InterPro" id="IPR020845">
    <property type="entry name" value="AMP-binding_CS"/>
</dbReference>
<feature type="domain" description="Carrier" evidence="7">
    <location>
        <begin position="938"/>
        <end position="1013"/>
    </location>
</feature>
<comment type="caution">
    <text evidence="8">The sequence shown here is derived from an EMBL/GenBank/DDBJ whole genome shotgun (WGS) entry which is preliminary data.</text>
</comment>
<gene>
    <name evidence="8" type="ORF">BJ998_008285</name>
</gene>
<dbReference type="PANTHER" id="PTHR45527">
    <property type="entry name" value="NONRIBOSOMAL PEPTIDE SYNTHETASE"/>
    <property type="match status" value="1"/>
</dbReference>
<dbReference type="CDD" id="cd17652">
    <property type="entry name" value="A_NRPS_CmdD_like"/>
    <property type="match status" value="2"/>
</dbReference>
<dbReference type="GO" id="GO:0072330">
    <property type="term" value="P:monocarboxylic acid biosynthetic process"/>
    <property type="evidence" value="ECO:0007669"/>
    <property type="project" value="UniProtKB-ARBA"/>
</dbReference>
<reference evidence="8 9" key="1">
    <citation type="submission" date="2020-08" db="EMBL/GenBank/DDBJ databases">
        <title>Sequencing the genomes of 1000 actinobacteria strains.</title>
        <authorList>
            <person name="Klenk H.-P."/>
        </authorList>
    </citation>
    <scope>NUCLEOTIDE SEQUENCE [LARGE SCALE GENOMIC DNA]</scope>
    <source>
        <strain evidence="8 9">DSM 43851</strain>
    </source>
</reference>
<dbReference type="Gene3D" id="3.30.559.30">
    <property type="entry name" value="Nonribosomal peptide synthetase, condensation domain"/>
    <property type="match status" value="4"/>
</dbReference>
<evidence type="ECO:0000256" key="2">
    <source>
        <dbReference type="ARBA" id="ARBA00006432"/>
    </source>
</evidence>
<dbReference type="FunFam" id="1.10.1200.10:FF:000005">
    <property type="entry name" value="Nonribosomal peptide synthetase 1"/>
    <property type="match status" value="1"/>
</dbReference>
<dbReference type="FunFam" id="1.10.1200.10:FF:000016">
    <property type="entry name" value="Non-ribosomal peptide synthase"/>
    <property type="match status" value="2"/>
</dbReference>
<dbReference type="CDD" id="cd19540">
    <property type="entry name" value="LCL_NRPS-like"/>
    <property type="match status" value="3"/>
</dbReference>
<dbReference type="SUPFAM" id="SSF56801">
    <property type="entry name" value="Acetyl-CoA synthetase-like"/>
    <property type="match status" value="3"/>
</dbReference>
<keyword evidence="4" id="KW-0597">Phosphoprotein</keyword>
<dbReference type="Gene3D" id="3.40.50.12780">
    <property type="entry name" value="N-terminal domain of ligase-like"/>
    <property type="match status" value="2"/>
</dbReference>
<sequence>MIPLSHAQRRLWFLHRLEGPSATYNIPLVLRLSGPLDVPALRIALNDVVRRHESLRTVFPEVDGNPVQSVVDAAVSLEAKPVSNVTAAMEAAARHRFDLLTETPLRASLFRIAPERHVLMLVMHHIVADGWSMGPLCADLSSAYAARVAGAEPAWEPLPVQYADYTLWKAEVLGTEDDPDSLLNEQLAFWRNQLADLPELLQLPLDKPRPATSSYRGATLDFTVSADVHARLTELAKRTDTTVFMVAQAALATLLGRLGGGVDVPIGTPVAGRDDEALDDMIGFFVNTVVLRNDLSGDPTFVELLERVRETDLAAFSNQDVAFDRLVELLNPTRSLGHHPLFQVALTFEKPGELAVSLPGLEASVELIGAGAAKFDLSFSMQETSDGLVCDLDYAVDLFTSDGARTLVERFVALLTAVAADPSARLSALPLLTASEELSLAAWNDTDRATPGGSVLSRWAEQVARTPDTAAVVGALTYRELDLRANRLAHTLINAGVGAETPVAVLMDRSVDLIVAELAVLKAGGVYVPLHASYPLSRMQWVIQETGAAAVLVDRPSGLDGVVDILATDLSADDSDPGVAVDPRQLAYVMYTSGSTGNPKGVAVTHEDIVALADDHCWHGEAQRRVLVHSSHAFDAATYEVWVPLLAGNEIVVAPAGQVDMAALAGLLVSEGITSVFLTTALFNVIAEEQPLAFAGVREVWTGGELASPSAMRRVMGVCPDTTVVHVYGPTETTTFATYLRLSPDFSGVPPIGRAMDNMRVAVLDSHLRAVPPGVVGELYISGAGLARGYWNRPALTAERFVAVEGGGRMYRTGDLVRWTSDGQIEFVGRGDGQVKIRGFRIELGEIENVLATHPGIAQVSVTTYEHGAGDRRVVAYYVPVGDPVDVAALRSHVTASLPEYMVPAAVVPLDVLPLNSNGKVDRKALPAPVFTTVESRAARTPTEETLLGLFADVLNAADVGVEDNFFDLGGHSLLATKLVNRIRAAFDVEIPIRALFEDPTVAGLASRLEAAPVSVQAASDQPVAIGRPALTPAPRPALLPLSFAQQRLWFLHKLEGPSATYNIPLALHLSGSLDVPALRAALADLTARHEALRTVFRESDGEVHQVVLDSFAPELVEDESPERYAFDLTAEVPLRVSLSSQGSSHVVTLVMHHIAADGWSFAPLVRDLSTAYAARLRGDAPSWQPLPVQYADYALWQRQLPVDQQLDFWASQLAGSPELLELPLDRPRGLTASFVGATTTSHIDSGLHADLVKLARDTGTTLFMVVQAALATLLNALGAGTDIPLGTVVAGRSDSALDDLVGFFVNTLVLRTDVAGNPTFRDLLSRVRDVDLAAFANQDVPFELVVERVNPARSLAHHPLFQVMVILQGTDAGSVEMPGLAGTVEDLDTGVAKFDLSFNLRESADGIECSLEYATDLFDPATADALLSRLITVLRAVATEPSTPVGAVEVLTPAEQHRALVVWNASAEDVPQLTVPELFTRRVAETPNAPALFFEGAELTYAELDRRSNQLARLLISKNVGPESFVAVALPRSIEMVVTLLAVHKAGGAYLPIDPTYPADRIAYMLEDCGPVLTIDNPLEASAFDDGPVKPRASLSNSAYVIYTSGSTGRPKGVVVTHAGVASLLTQQMRAFEVGAGSRVLQFAALSFDAAAWELCMGLLSGACVVVAPQERVMPGQPLADLVAEAGVTHVTLPPTALAELPDMPSVTTLVVAGEACPPALVGQWSQGRRMINAYGPTETTVCATMSEPVQGEVTAPIGRPIVNAQVYVLDAYLRPVAPGVVGELYVAGAGLARGYLHRSALSAERFVANPFGAPGSRMYRTGDLARWSHDGQLDYLGRADHQVKLRGFRIELGEIENVLEHQDGVEQATVIVRDGRIVAYVVGTPDAAAVKELLPEYMVPAAYVRLDALPLLPNGKIDRKSLPAPDFTAGVEGRAPRDQREEVLCGLFAAVLDVDRVTIDDSFFDLGGHSLLATRLIGRIRTALGVEPKVRDLFEAPTVAELAARLDAATAGRRRIEATVRPAEIPLSYAQRRLWFLHQLEGPNATYNVPLAIRFTGAVDTTALEAALNDVLTRHESLHTVFPSADGRPRQEILADARIPLVIAGPADTPEAEARRGFELTTELPIRATLFEADHAANQSRPDIPASAPLGGGLTEAAQVGGDLLVLVVHHIVSDGWSFAPLCRDLSAAYTARVGGAAPQWLPLPVQYADYAVWQQDLPIEEQVAYWTSTLTGLPELLEIPTDRPRPNVASYRGDYVDVAVDSELHGRLAKLARETGTTLFMVVQAALAVMFTKLGAGTDIPLGTVVAGRGDEALEDVVGFFVNTLVLRTDLSGNPTFAELLGRVRDADLAAFANQDVPFERLVDALQPTRSLSHHPLFQTMLIFQNNAAAGLDMAGVRAEIESVDAGVAKFDLSLSLGESADGLTGMLEFATDLFDRATAELLVERLIAVLRAAADEPSAPISAIQLLTPAERHRALVDWNASAEDVPQLTVPELFTRRVAEAPDAPVLIFEGTELSYAELDRRSNQLARLLIGKDVGPESFVAVALPRSIEMVVTLLAVHKAGGAYLPIDPTYPADRIAYMLEDCGPVLTIDSPLDASAFDDGPVQPRAGLSNSAYIIYTSGSTGRPKGVVVTHAGVASLLTQQMRAFEVGAGSRVLQFAALSFDAAAWELCMGLLSGACLVVAPPERVMPGDTMAALVAETGVTHVTLPPTALSVLPDMPSVTTLVVAGEACPPALMGQWSQGRRMINAYGPTETTVCATMSEPMHGEVVAPIGKPIVNAQVYVLDAALNPVAPGVVGELYVAGAGLARGYLHRSALTSERFVANPFGQPGSRMYRTGDLARWTPDGELEYIGRADHQVKVRGFRIELGEIENVLEHQDGVERATVIVRDGKIVAYVVGAPDQEAIKELLPEYMVPAAYVQLDALPLLPNGKIDRKALPAPDYTADSSGIAARTPREQLLSGLFAEVLGVPTVSVDDGFFHLGGDSILSIQLVARARAAGLVITAKDVFQHQTVEALALVATEAGSTETDPDAGIGRFAPTPIMHWLRELGGPSDGFNQSMVVDIPADLPREKLVEALQALLDTHDALRMRLLPEGDIEIRPRGAVAAADILHEVDFATAAEWLDPMEGKVFRAVRDGGKLLVVVHHLAVDGVSWRILLPDLHEAIAGKPLAPATLSVRAWSQRLHEQAQSRAGELPLWQDVLQAKEFLPELDPRRDVVSTLREVSMTLPPEATEPLLTTVPAAVHGSVDDVLLAGLALAVQRWRGTTEPVLVDMESHGRPDDVDTSRTVGWFTSLAPIKLDPGDDESQAIKRVKEQRRALPDNGIGYGLLRYLNPDTADRLAALPSPRLGFNYLGRFAATTDDIAGPPGRDADMPATHSLQLSAVTEDTADGPRLTATWQWPAALLTEAEVTELATLWFEALRSLAGRDDTGGYTPSDLFLDLDQDEIEALEAELRFAE</sequence>
<dbReference type="FunFam" id="3.40.50.12780:FF:000012">
    <property type="entry name" value="Non-ribosomal peptide synthetase"/>
    <property type="match status" value="2"/>
</dbReference>
<feature type="domain" description="Carrier" evidence="7">
    <location>
        <begin position="1937"/>
        <end position="2012"/>
    </location>
</feature>
<dbReference type="NCBIfam" id="TIGR01733">
    <property type="entry name" value="AA-adenyl-dom"/>
    <property type="match status" value="3"/>
</dbReference>
<keyword evidence="6" id="KW-0045">Antibiotic biosynthesis</keyword>
<dbReference type="Proteomes" id="UP000585638">
    <property type="component" value="Unassembled WGS sequence"/>
</dbReference>
<comment type="similarity">
    <text evidence="2">Belongs to the ATP-dependent AMP-binding enzyme family.</text>
</comment>
<dbReference type="GO" id="GO:0003824">
    <property type="term" value="F:catalytic activity"/>
    <property type="evidence" value="ECO:0007669"/>
    <property type="project" value="InterPro"/>
</dbReference>
<dbReference type="SMART" id="SM00823">
    <property type="entry name" value="PKS_PP"/>
    <property type="match status" value="3"/>
</dbReference>
<dbReference type="InterPro" id="IPR042099">
    <property type="entry name" value="ANL_N_sf"/>
</dbReference>
<dbReference type="InterPro" id="IPR001242">
    <property type="entry name" value="Condensation_dom"/>
</dbReference>
<dbReference type="InterPro" id="IPR010060">
    <property type="entry name" value="NRPS_synth"/>
</dbReference>
<dbReference type="Gene3D" id="1.10.1200.10">
    <property type="entry name" value="ACP-like"/>
    <property type="match status" value="3"/>
</dbReference>
<evidence type="ECO:0000256" key="6">
    <source>
        <dbReference type="ARBA" id="ARBA00023194"/>
    </source>
</evidence>
<dbReference type="InterPro" id="IPR023213">
    <property type="entry name" value="CAT-like_dom_sf"/>
</dbReference>
<name>A0A7W9KQU7_9PSEU</name>
<dbReference type="InterPro" id="IPR006162">
    <property type="entry name" value="Ppantetheine_attach_site"/>
</dbReference>
<keyword evidence="9" id="KW-1185">Reference proteome</keyword>
<dbReference type="Pfam" id="PF00668">
    <property type="entry name" value="Condensation"/>
    <property type="match status" value="4"/>
</dbReference>
<proteinExistence type="inferred from homology"/>
<dbReference type="SUPFAM" id="SSF52777">
    <property type="entry name" value="CoA-dependent acyltransferases"/>
    <property type="match status" value="8"/>
</dbReference>
<dbReference type="InterPro" id="IPR036736">
    <property type="entry name" value="ACP-like_sf"/>
</dbReference>
<dbReference type="Pfam" id="PF00550">
    <property type="entry name" value="PP-binding"/>
    <property type="match status" value="3"/>
</dbReference>
<dbReference type="PROSITE" id="PS00455">
    <property type="entry name" value="AMP_BINDING"/>
    <property type="match status" value="3"/>
</dbReference>
<dbReference type="InterPro" id="IPR009081">
    <property type="entry name" value="PP-bd_ACP"/>
</dbReference>
<dbReference type="Gene3D" id="2.30.38.10">
    <property type="entry name" value="Luciferase, Domain 3"/>
    <property type="match status" value="1"/>
</dbReference>
<dbReference type="FunFam" id="3.30.300.30:FF:000010">
    <property type="entry name" value="Enterobactin synthetase component F"/>
    <property type="match status" value="1"/>
</dbReference>
<dbReference type="NCBIfam" id="NF003417">
    <property type="entry name" value="PRK04813.1"/>
    <property type="match status" value="3"/>
</dbReference>
<protein>
    <submittedName>
        <fullName evidence="8">Amino acid adenylation domain-containing protein/non-ribosomal peptide synthase protein (TIGR01720 family)</fullName>
    </submittedName>
</protein>
<dbReference type="InterPro" id="IPR025110">
    <property type="entry name" value="AMP-bd_C"/>
</dbReference>
<comment type="cofactor">
    <cofactor evidence="1">
        <name>pantetheine 4'-phosphate</name>
        <dbReference type="ChEBI" id="CHEBI:47942"/>
    </cofactor>
</comment>
<evidence type="ECO:0000256" key="5">
    <source>
        <dbReference type="ARBA" id="ARBA00022737"/>
    </source>
</evidence>
<dbReference type="Gene3D" id="3.30.559.10">
    <property type="entry name" value="Chloramphenicol acetyltransferase-like domain"/>
    <property type="match status" value="4"/>
</dbReference>
<organism evidence="8 9">
    <name type="scientific">Kutzneria kofuensis</name>
    <dbReference type="NCBI Taxonomy" id="103725"/>
    <lineage>
        <taxon>Bacteria</taxon>
        <taxon>Bacillati</taxon>
        <taxon>Actinomycetota</taxon>
        <taxon>Actinomycetes</taxon>
        <taxon>Pseudonocardiales</taxon>
        <taxon>Pseudonocardiaceae</taxon>
        <taxon>Kutzneria</taxon>
    </lineage>
</organism>
<dbReference type="Pfam" id="PF00501">
    <property type="entry name" value="AMP-binding"/>
    <property type="match status" value="3"/>
</dbReference>
<dbReference type="FunFam" id="3.30.559.30:FF:000001">
    <property type="entry name" value="Non-ribosomal peptide synthetase"/>
    <property type="match status" value="1"/>
</dbReference>
<dbReference type="GO" id="GO:0017000">
    <property type="term" value="P:antibiotic biosynthetic process"/>
    <property type="evidence" value="ECO:0007669"/>
    <property type="project" value="UniProtKB-KW"/>
</dbReference>
<accession>A0A7W9KQU7</accession>
<dbReference type="FunFam" id="3.40.50.980:FF:000001">
    <property type="entry name" value="Non-ribosomal peptide synthetase"/>
    <property type="match status" value="1"/>
</dbReference>
<dbReference type="GO" id="GO:0005829">
    <property type="term" value="C:cytosol"/>
    <property type="evidence" value="ECO:0007669"/>
    <property type="project" value="TreeGrafter"/>
</dbReference>
<dbReference type="RefSeq" id="WP_184869496.1">
    <property type="nucleotide sequence ID" value="NZ_JACHIR010000002.1"/>
</dbReference>
<dbReference type="Pfam" id="PF13193">
    <property type="entry name" value="AMP-binding_C"/>
    <property type="match status" value="1"/>
</dbReference>
<dbReference type="Gene3D" id="3.40.50.980">
    <property type="match status" value="2"/>
</dbReference>
<evidence type="ECO:0000256" key="4">
    <source>
        <dbReference type="ARBA" id="ARBA00022553"/>
    </source>
</evidence>
<dbReference type="EMBL" id="JACHIR010000002">
    <property type="protein sequence ID" value="MBB5897026.1"/>
    <property type="molecule type" value="Genomic_DNA"/>
</dbReference>
<dbReference type="CDD" id="cd12117">
    <property type="entry name" value="A_NRPS_Srf_like"/>
    <property type="match status" value="1"/>
</dbReference>
<dbReference type="SUPFAM" id="SSF47336">
    <property type="entry name" value="ACP-like"/>
    <property type="match status" value="3"/>
</dbReference>
<dbReference type="InterPro" id="IPR000873">
    <property type="entry name" value="AMP-dep_synth/lig_dom"/>
</dbReference>
<dbReference type="GO" id="GO:0008610">
    <property type="term" value="P:lipid biosynthetic process"/>
    <property type="evidence" value="ECO:0007669"/>
    <property type="project" value="UniProtKB-ARBA"/>
</dbReference>
<dbReference type="PROSITE" id="PS50075">
    <property type="entry name" value="CARRIER"/>
    <property type="match status" value="3"/>
</dbReference>
<evidence type="ECO:0000256" key="1">
    <source>
        <dbReference type="ARBA" id="ARBA00001957"/>
    </source>
</evidence>
<dbReference type="InterPro" id="IPR010071">
    <property type="entry name" value="AA_adenyl_dom"/>
</dbReference>
<dbReference type="PANTHER" id="PTHR45527:SF1">
    <property type="entry name" value="FATTY ACID SYNTHASE"/>
    <property type="match status" value="1"/>
</dbReference>
<dbReference type="FunFam" id="2.30.38.10:FF:000001">
    <property type="entry name" value="Non-ribosomal peptide synthetase PvdI"/>
    <property type="match status" value="2"/>
</dbReference>
<dbReference type="InterPro" id="IPR020806">
    <property type="entry name" value="PKS_PP-bd"/>
</dbReference>
<dbReference type="Gene3D" id="3.30.300.30">
    <property type="match status" value="3"/>
</dbReference>
<dbReference type="FunFam" id="3.30.559.10:FF:000012">
    <property type="entry name" value="Non-ribosomal peptide synthetase"/>
    <property type="match status" value="1"/>
</dbReference>
<feature type="domain" description="Carrier" evidence="7">
    <location>
        <begin position="2956"/>
        <end position="3030"/>
    </location>
</feature>
<keyword evidence="5" id="KW-0677">Repeat</keyword>
<dbReference type="GO" id="GO:0044550">
    <property type="term" value="P:secondary metabolite biosynthetic process"/>
    <property type="evidence" value="ECO:0007669"/>
    <property type="project" value="UniProtKB-ARBA"/>
</dbReference>
<dbReference type="PROSITE" id="PS00012">
    <property type="entry name" value="PHOSPHOPANTETHEINE"/>
    <property type="match status" value="3"/>
</dbReference>
<evidence type="ECO:0000313" key="9">
    <source>
        <dbReference type="Proteomes" id="UP000585638"/>
    </source>
</evidence>
<dbReference type="InterPro" id="IPR045851">
    <property type="entry name" value="AMP-bd_C_sf"/>
</dbReference>
<dbReference type="NCBIfam" id="TIGR01720">
    <property type="entry name" value="NRPS-para261"/>
    <property type="match status" value="1"/>
</dbReference>
<evidence type="ECO:0000259" key="7">
    <source>
        <dbReference type="PROSITE" id="PS50075"/>
    </source>
</evidence>
<evidence type="ECO:0000313" key="8">
    <source>
        <dbReference type="EMBL" id="MBB5897026.1"/>
    </source>
</evidence>
<evidence type="ECO:0000256" key="3">
    <source>
        <dbReference type="ARBA" id="ARBA00022450"/>
    </source>
</evidence>
<dbReference type="GO" id="GO:0043041">
    <property type="term" value="P:amino acid activation for nonribosomal peptide biosynthetic process"/>
    <property type="evidence" value="ECO:0007669"/>
    <property type="project" value="TreeGrafter"/>
</dbReference>
<keyword evidence="3" id="KW-0596">Phosphopantetheine</keyword>
<dbReference type="GO" id="GO:0031177">
    <property type="term" value="F:phosphopantetheine binding"/>
    <property type="evidence" value="ECO:0007669"/>
    <property type="project" value="InterPro"/>
</dbReference>